<sequence>MKFRTKEIIDPNYPLLDVDRAANISVKRTTHVYGETDVHKLSSIKLDVYHFPIPSTDGRTHHILVFFYGGGFTKGSRLGQSPPHDLVHANLGAFFARRGILTVVPDYHFVPSITYPQGSEDVRDALLWVVRHLHTAGDASRVFVLAHSAGGVHAVSMLLLSSLFSCPFAPLSVGCASSASHLRSATAPPPHFSKLQWDTTAA</sequence>
<evidence type="ECO:0000313" key="4">
    <source>
        <dbReference type="Proteomes" id="UP000006352"/>
    </source>
</evidence>
<name>J4H1Q9_9APHY</name>
<dbReference type="InterPro" id="IPR029058">
    <property type="entry name" value="AB_hydrolase_fold"/>
</dbReference>
<dbReference type="HOGENOM" id="CLU_1354645_0_0_1"/>
<evidence type="ECO:0000256" key="1">
    <source>
        <dbReference type="ARBA" id="ARBA00022801"/>
    </source>
</evidence>
<dbReference type="PANTHER" id="PTHR48081">
    <property type="entry name" value="AB HYDROLASE SUPERFAMILY PROTEIN C4A8.06C"/>
    <property type="match status" value="1"/>
</dbReference>
<dbReference type="SUPFAM" id="SSF53474">
    <property type="entry name" value="alpha/beta-Hydrolases"/>
    <property type="match status" value="1"/>
</dbReference>
<protein>
    <recommendedName>
        <fullName evidence="2">Alpha/beta hydrolase fold-3 domain-containing protein</fullName>
    </recommendedName>
</protein>
<dbReference type="GeneID" id="24095115"/>
<dbReference type="PANTHER" id="PTHR48081:SF33">
    <property type="entry name" value="KYNURENINE FORMAMIDASE"/>
    <property type="match status" value="1"/>
</dbReference>
<dbReference type="RefSeq" id="XP_012179487.1">
    <property type="nucleotide sequence ID" value="XM_012324097.1"/>
</dbReference>
<proteinExistence type="predicted"/>
<feature type="domain" description="Alpha/beta hydrolase fold-3" evidence="2">
    <location>
        <begin position="64"/>
        <end position="159"/>
    </location>
</feature>
<gene>
    <name evidence="3" type="ORF">FIBRA_02232</name>
</gene>
<evidence type="ECO:0000313" key="3">
    <source>
        <dbReference type="EMBL" id="CCM00204.1"/>
    </source>
</evidence>
<keyword evidence="4" id="KW-1185">Reference proteome</keyword>
<evidence type="ECO:0000259" key="2">
    <source>
        <dbReference type="Pfam" id="PF07859"/>
    </source>
</evidence>
<dbReference type="Pfam" id="PF07859">
    <property type="entry name" value="Abhydrolase_3"/>
    <property type="match status" value="1"/>
</dbReference>
<organism evidence="3 4">
    <name type="scientific">Fibroporia radiculosa</name>
    <dbReference type="NCBI Taxonomy" id="599839"/>
    <lineage>
        <taxon>Eukaryota</taxon>
        <taxon>Fungi</taxon>
        <taxon>Dikarya</taxon>
        <taxon>Basidiomycota</taxon>
        <taxon>Agaricomycotina</taxon>
        <taxon>Agaricomycetes</taxon>
        <taxon>Polyporales</taxon>
        <taxon>Fibroporiaceae</taxon>
        <taxon>Fibroporia</taxon>
    </lineage>
</organism>
<keyword evidence="1" id="KW-0378">Hydrolase</keyword>
<dbReference type="InterPro" id="IPR050300">
    <property type="entry name" value="GDXG_lipolytic_enzyme"/>
</dbReference>
<dbReference type="AlphaFoldDB" id="J4H1Q9"/>
<dbReference type="InterPro" id="IPR013094">
    <property type="entry name" value="AB_hydrolase_3"/>
</dbReference>
<dbReference type="STRING" id="599839.J4H1Q9"/>
<reference evidence="3 4" key="1">
    <citation type="journal article" date="2012" name="Appl. Environ. Microbiol.">
        <title>Short-read sequencing for genomic analysis of the brown rot fungus Fibroporia radiculosa.</title>
        <authorList>
            <person name="Tang J.D."/>
            <person name="Perkins A.D."/>
            <person name="Sonstegard T.S."/>
            <person name="Schroeder S.G."/>
            <person name="Burgess S.C."/>
            <person name="Diehl S.V."/>
        </authorList>
    </citation>
    <scope>NUCLEOTIDE SEQUENCE [LARGE SCALE GENOMIC DNA]</scope>
    <source>
        <strain evidence="3 4">TFFH 294</strain>
    </source>
</reference>
<dbReference type="Proteomes" id="UP000006352">
    <property type="component" value="Unassembled WGS sequence"/>
</dbReference>
<dbReference type="EMBL" id="HE796971">
    <property type="protein sequence ID" value="CCM00204.1"/>
    <property type="molecule type" value="Genomic_DNA"/>
</dbReference>
<dbReference type="Gene3D" id="3.40.50.1820">
    <property type="entry name" value="alpha/beta hydrolase"/>
    <property type="match status" value="1"/>
</dbReference>
<dbReference type="OrthoDB" id="433474at2759"/>
<dbReference type="InParanoid" id="J4H1Q9"/>
<dbReference type="GO" id="GO:0004061">
    <property type="term" value="F:arylformamidase activity"/>
    <property type="evidence" value="ECO:0007669"/>
    <property type="project" value="TreeGrafter"/>
</dbReference>
<accession>J4H1Q9</accession>